<evidence type="ECO:0000256" key="1">
    <source>
        <dbReference type="ARBA" id="ARBA00000213"/>
    </source>
</evidence>
<dbReference type="InterPro" id="IPR034144">
    <property type="entry name" value="TOPRIM_TopoIII"/>
</dbReference>
<proteinExistence type="inferred from homology"/>
<dbReference type="InterPro" id="IPR013825">
    <property type="entry name" value="Topo_IA_cen_sub2"/>
</dbReference>
<dbReference type="InterPro" id="IPR023405">
    <property type="entry name" value="Topo_IA_core_domain"/>
</dbReference>
<comment type="similarity">
    <text evidence="2">Belongs to the type IA topoisomerase family.</text>
</comment>
<evidence type="ECO:0000256" key="3">
    <source>
        <dbReference type="ARBA" id="ARBA00012891"/>
    </source>
</evidence>
<evidence type="ECO:0000256" key="9">
    <source>
        <dbReference type="ARBA" id="ARBA00032235"/>
    </source>
</evidence>
<keyword evidence="5" id="KW-0238">DNA-binding</keyword>
<dbReference type="PANTHER" id="PTHR11390">
    <property type="entry name" value="PROKARYOTIC DNA TOPOISOMERASE"/>
    <property type="match status" value="1"/>
</dbReference>
<sequence length="668" mass="76235">MVHISKALFITEKPSVAAEFAKALKINGRKSDGYIESDKAVVTWCVGHLVTMSYPEKYDVKLKKWSLDTLPFLPKAYKYEVIEGVKKQFNIVKSQLLREDIDRVYVCTDSGREGEYIYRLVDDLAGNPNKQKRRVWIDSQTEEEIIRGVKEAKDLKEYDTLSEAAYLRAKEDYLMGINFSRLLSLVYGKTVSNYLGKNYIVIAVGRVMSCVLGMVVQREREVREFIVTPFYKIIGSFKVDEESIYEGEWKAVEGSEYFDSPLLYNEGGFKKQETAEKLIGELRDSSIEGKILVENVTKKKENKNAPLLFNLAEIQNECSKKFKINPEQTLSHIQALYEKKMLTYPRTDARVLSTSVAKEINKNIQKLTNFKGDPEIKNIATNILEKKWYSNIAKTKYVDDSKITDHYAIIPTGEGLQNYLSLKDIEKKIYDLVLRRFLSIFYPPAVYSKVSVIAKIHKERFFTTDKVCVELGYLQVLKPDNDSNDSESKNMKFLSTLKKGQVVNLEDLIVKEGKTSPPKRFTTGSIIIAMENAGKLIEDEELREHIKGSGIGTSATRSGILTKLEKIEYIKSNNKTQVVMPTLLGEIIYDVVKNSIPTLLNPELTASWEKGLTMVTQNEIAGNLYMDKLENYIIKNTDRVLKLNNALRLKNNFDSVSSFYKNPQTGVE</sequence>
<keyword evidence="4" id="KW-0799">Topoisomerase</keyword>
<dbReference type="Pfam" id="PF01131">
    <property type="entry name" value="Topoisom_bac"/>
    <property type="match status" value="1"/>
</dbReference>
<dbReference type="GO" id="GO:0043597">
    <property type="term" value="C:cytoplasmic replication fork"/>
    <property type="evidence" value="ECO:0007669"/>
    <property type="project" value="TreeGrafter"/>
</dbReference>
<dbReference type="GO" id="GO:0003677">
    <property type="term" value="F:DNA binding"/>
    <property type="evidence" value="ECO:0007669"/>
    <property type="project" value="UniProtKB-KW"/>
</dbReference>
<dbReference type="GO" id="GO:0003917">
    <property type="term" value="F:DNA topoisomerase type I (single strand cut, ATP-independent) activity"/>
    <property type="evidence" value="ECO:0007669"/>
    <property type="project" value="UniProtKB-EC"/>
</dbReference>
<dbReference type="InterPro" id="IPR006171">
    <property type="entry name" value="TOPRIM_dom"/>
</dbReference>
<dbReference type="EC" id="5.6.2.1" evidence="3"/>
<dbReference type="InterPro" id="IPR003602">
    <property type="entry name" value="Topo_IA_DNA-bd_dom"/>
</dbReference>
<keyword evidence="14" id="KW-1185">Reference proteome</keyword>
<feature type="domain" description="Toprim" evidence="11">
    <location>
        <begin position="6"/>
        <end position="141"/>
    </location>
</feature>
<evidence type="ECO:0000256" key="8">
    <source>
        <dbReference type="ARBA" id="ARBA00031985"/>
    </source>
</evidence>
<accession>A0A401UTI2</accession>
<keyword evidence="6 13" id="KW-0413">Isomerase</keyword>
<dbReference type="SUPFAM" id="SSF56712">
    <property type="entry name" value="Prokaryotic type I DNA topoisomerase"/>
    <property type="match status" value="1"/>
</dbReference>
<dbReference type="Gene3D" id="1.10.460.10">
    <property type="entry name" value="Topoisomerase I, domain 2"/>
    <property type="match status" value="1"/>
</dbReference>
<dbReference type="EMBL" id="BHYK01000044">
    <property type="protein sequence ID" value="GCD12860.1"/>
    <property type="molecule type" value="Genomic_DNA"/>
</dbReference>
<dbReference type="InterPro" id="IPR000380">
    <property type="entry name" value="Topo_IA"/>
</dbReference>
<evidence type="ECO:0000256" key="7">
    <source>
        <dbReference type="ARBA" id="ARBA00030003"/>
    </source>
</evidence>
<evidence type="ECO:0000313" key="14">
    <source>
        <dbReference type="Proteomes" id="UP000287872"/>
    </source>
</evidence>
<dbReference type="Proteomes" id="UP000287872">
    <property type="component" value="Unassembled WGS sequence"/>
</dbReference>
<evidence type="ECO:0000256" key="5">
    <source>
        <dbReference type="ARBA" id="ARBA00023125"/>
    </source>
</evidence>
<comment type="caution">
    <text evidence="13">The sequence shown here is derived from an EMBL/GenBank/DDBJ whole genome shotgun (WGS) entry which is preliminary data.</text>
</comment>
<dbReference type="PROSITE" id="PS00396">
    <property type="entry name" value="TOPO_IA_1"/>
    <property type="match status" value="1"/>
</dbReference>
<dbReference type="Gene3D" id="2.70.20.10">
    <property type="entry name" value="Topoisomerase I, domain 3"/>
    <property type="match status" value="1"/>
</dbReference>
<comment type="catalytic activity">
    <reaction evidence="1">
        <text>ATP-independent breakage of single-stranded DNA, followed by passage and rejoining.</text>
        <dbReference type="EC" id="5.6.2.1"/>
    </reaction>
</comment>
<dbReference type="SMART" id="SM00493">
    <property type="entry name" value="TOPRIM"/>
    <property type="match status" value="1"/>
</dbReference>
<dbReference type="PROSITE" id="PS50880">
    <property type="entry name" value="TOPRIM"/>
    <property type="match status" value="1"/>
</dbReference>
<protein>
    <recommendedName>
        <fullName evidence="3">DNA topoisomerase</fullName>
        <ecNumber evidence="3">5.6.2.1</ecNumber>
    </recommendedName>
    <alternativeName>
        <fullName evidence="10">Omega-protein</fullName>
    </alternativeName>
    <alternativeName>
        <fullName evidence="9">Relaxing enzyme</fullName>
    </alternativeName>
    <alternativeName>
        <fullName evidence="7">Swivelase</fullName>
    </alternativeName>
    <alternativeName>
        <fullName evidence="8">Untwisting enzyme</fullName>
    </alternativeName>
</protein>
<dbReference type="CDD" id="cd03362">
    <property type="entry name" value="TOPRIM_TopoIA_TopoIII"/>
    <property type="match status" value="1"/>
</dbReference>
<dbReference type="Gene3D" id="3.40.50.140">
    <property type="match status" value="1"/>
</dbReference>
<dbReference type="SMART" id="SM00436">
    <property type="entry name" value="TOP1Bc"/>
    <property type="match status" value="1"/>
</dbReference>
<evidence type="ECO:0000259" key="12">
    <source>
        <dbReference type="PROSITE" id="PS52039"/>
    </source>
</evidence>
<dbReference type="InterPro" id="IPR013824">
    <property type="entry name" value="Topo_IA_cen_sub1"/>
</dbReference>
<dbReference type="GO" id="GO:0006281">
    <property type="term" value="P:DNA repair"/>
    <property type="evidence" value="ECO:0007669"/>
    <property type="project" value="TreeGrafter"/>
</dbReference>
<reference evidence="13 14" key="1">
    <citation type="submission" date="2018-11" db="EMBL/GenBank/DDBJ databases">
        <title>Genome sequencing and assembly of Clostridium tagluense strain A121.</title>
        <authorList>
            <person name="Murakami T."/>
            <person name="Segawa T."/>
            <person name="Shcherbakova V.A."/>
            <person name="Mori H."/>
            <person name="Yoshimura Y."/>
        </authorList>
    </citation>
    <scope>NUCLEOTIDE SEQUENCE [LARGE SCALE GENOMIC DNA]</scope>
    <source>
        <strain evidence="13 14">A121</strain>
    </source>
</reference>
<dbReference type="InterPro" id="IPR013826">
    <property type="entry name" value="Topo_IA_cen_sub3"/>
</dbReference>
<dbReference type="Pfam" id="PF01751">
    <property type="entry name" value="Toprim"/>
    <property type="match status" value="1"/>
</dbReference>
<evidence type="ECO:0000256" key="6">
    <source>
        <dbReference type="ARBA" id="ARBA00023235"/>
    </source>
</evidence>
<dbReference type="InterPro" id="IPR023406">
    <property type="entry name" value="Topo_IA_AS"/>
</dbReference>
<evidence type="ECO:0000256" key="2">
    <source>
        <dbReference type="ARBA" id="ARBA00009446"/>
    </source>
</evidence>
<dbReference type="PANTHER" id="PTHR11390:SF21">
    <property type="entry name" value="DNA TOPOISOMERASE 3-ALPHA"/>
    <property type="match status" value="1"/>
</dbReference>
<organism evidence="13 14">
    <name type="scientific">Clostridium tagluense</name>
    <dbReference type="NCBI Taxonomy" id="360422"/>
    <lineage>
        <taxon>Bacteria</taxon>
        <taxon>Bacillati</taxon>
        <taxon>Bacillota</taxon>
        <taxon>Clostridia</taxon>
        <taxon>Eubacteriales</taxon>
        <taxon>Clostridiaceae</taxon>
        <taxon>Clostridium</taxon>
    </lineage>
</organism>
<gene>
    <name evidence="13" type="primary">topB</name>
    <name evidence="13" type="ORF">Ctaglu_44830</name>
</gene>
<dbReference type="AlphaFoldDB" id="A0A401UTI2"/>
<dbReference type="InterPro" id="IPR013497">
    <property type="entry name" value="Topo_IA_cen"/>
</dbReference>
<dbReference type="SMART" id="SM00437">
    <property type="entry name" value="TOP1Ac"/>
    <property type="match status" value="1"/>
</dbReference>
<feature type="domain" description="Topo IA-type catalytic" evidence="12">
    <location>
        <begin position="158"/>
        <end position="637"/>
    </location>
</feature>
<dbReference type="GO" id="GO:0006265">
    <property type="term" value="P:DNA topological change"/>
    <property type="evidence" value="ECO:0007669"/>
    <property type="project" value="InterPro"/>
</dbReference>
<dbReference type="PRINTS" id="PR00417">
    <property type="entry name" value="PRTPISMRASEI"/>
</dbReference>
<evidence type="ECO:0000313" key="13">
    <source>
        <dbReference type="EMBL" id="GCD12860.1"/>
    </source>
</evidence>
<name>A0A401UTI2_9CLOT</name>
<dbReference type="PROSITE" id="PS52039">
    <property type="entry name" value="TOPO_IA_2"/>
    <property type="match status" value="1"/>
</dbReference>
<dbReference type="InterPro" id="IPR003601">
    <property type="entry name" value="Topo_IA_2"/>
</dbReference>
<dbReference type="GO" id="GO:0006310">
    <property type="term" value="P:DNA recombination"/>
    <property type="evidence" value="ECO:0007669"/>
    <property type="project" value="TreeGrafter"/>
</dbReference>
<evidence type="ECO:0000259" key="11">
    <source>
        <dbReference type="PROSITE" id="PS50880"/>
    </source>
</evidence>
<dbReference type="Gene3D" id="1.10.290.10">
    <property type="entry name" value="Topoisomerase I, domain 4"/>
    <property type="match status" value="1"/>
</dbReference>
<evidence type="ECO:0000256" key="10">
    <source>
        <dbReference type="ARBA" id="ARBA00032877"/>
    </source>
</evidence>
<evidence type="ECO:0000256" key="4">
    <source>
        <dbReference type="ARBA" id="ARBA00023029"/>
    </source>
</evidence>